<proteinExistence type="predicted"/>
<name>A0AAU7DVG7_9MICO</name>
<accession>A0AAU7DVG7</accession>
<evidence type="ECO:0000313" key="1">
    <source>
        <dbReference type="EMBL" id="XBH21994.1"/>
    </source>
</evidence>
<protein>
    <submittedName>
        <fullName evidence="1">Uncharacterized protein</fullName>
    </submittedName>
</protein>
<reference evidence="1" key="1">
    <citation type="submission" date="2024-02" db="EMBL/GenBank/DDBJ databases">
        <title>Tomenella chthoni gen. nov. sp. nov., a member of the family Jonesiaceae isolated from bat guano.</title>
        <authorList>
            <person name="Miller S.L."/>
            <person name="King J."/>
            <person name="Sankaranarayanan K."/>
            <person name="Lawson P.A."/>
        </authorList>
    </citation>
    <scope>NUCLEOTIDE SEQUENCE</scope>
    <source>
        <strain evidence="1">BS-20</strain>
    </source>
</reference>
<organism evidence="1">
    <name type="scientific">Jonesiaceae bacterium BS-20</name>
    <dbReference type="NCBI Taxonomy" id="3120821"/>
    <lineage>
        <taxon>Bacteria</taxon>
        <taxon>Bacillati</taxon>
        <taxon>Actinomycetota</taxon>
        <taxon>Actinomycetes</taxon>
        <taxon>Micrococcales</taxon>
        <taxon>Jonesiaceae</taxon>
    </lineage>
</organism>
<dbReference type="AlphaFoldDB" id="A0AAU7DVG7"/>
<dbReference type="EMBL" id="CP146203">
    <property type="protein sequence ID" value="XBH21994.1"/>
    <property type="molecule type" value="Genomic_DNA"/>
</dbReference>
<gene>
    <name evidence="1" type="ORF">V5R04_01840</name>
</gene>
<sequence length="184" mass="20688">MSNTDSQLLSRVSEILLSSKFYLVGRPLVIGEIPLDIEHVYVGPKNRVDLVVLLESPRSSEDSLKQFWLIQRLVRALDSVQSRRTISVVFCGESPKQSVIQKFQNITRVLSVDELSQARKLVSPLLPLEIPASSTEFSNGIDQIKKQYLGGAPEILRLFLDSSRKGSSKVELEYKDWIDSALTN</sequence>